<feature type="modified residue" description="2',4',5'-topaquinone" evidence="16">
    <location>
        <position position="755"/>
    </location>
</feature>
<dbReference type="InterPro" id="IPR013734">
    <property type="entry name" value="TF_Nrm1/Whi5"/>
</dbReference>
<evidence type="ECO:0000256" key="3">
    <source>
        <dbReference type="ARBA" id="ARBA00004496"/>
    </source>
</evidence>
<evidence type="ECO:0000259" key="20">
    <source>
        <dbReference type="Pfam" id="PF02727"/>
    </source>
</evidence>
<keyword evidence="6" id="KW-0963">Cytoplasm</keyword>
<keyword evidence="7" id="KW-0678">Repressor</keyword>
<dbReference type="Pfam" id="PF02727">
    <property type="entry name" value="Cu_amine_oxidN2"/>
    <property type="match status" value="1"/>
</dbReference>
<feature type="region of interest" description="Disordered" evidence="18">
    <location>
        <begin position="572"/>
        <end position="605"/>
    </location>
</feature>
<dbReference type="Pfam" id="PF01179">
    <property type="entry name" value="Cu_amine_oxid"/>
    <property type="match status" value="1"/>
</dbReference>
<feature type="compositionally biased region" description="Basic and acidic residues" evidence="18">
    <location>
        <begin position="154"/>
        <end position="167"/>
    </location>
</feature>
<evidence type="ECO:0000256" key="16">
    <source>
        <dbReference type="PIRSR" id="PIRSR600269-51"/>
    </source>
</evidence>
<keyword evidence="11 17" id="KW-0186">Copper</keyword>
<dbReference type="EMBL" id="CP042189">
    <property type="protein sequence ID" value="QDS71054.1"/>
    <property type="molecule type" value="Genomic_DNA"/>
</dbReference>
<comment type="PTM">
    <text evidence="16 17">Topaquinone (TPQ) is generated by copper-dependent autoxidation of a specific tyrosyl residue.</text>
</comment>
<evidence type="ECO:0000256" key="6">
    <source>
        <dbReference type="ARBA" id="ARBA00022490"/>
    </source>
</evidence>
<dbReference type="Pfam" id="PF08528">
    <property type="entry name" value="Whi5"/>
    <property type="match status" value="1"/>
</dbReference>
<evidence type="ECO:0000256" key="12">
    <source>
        <dbReference type="ARBA" id="ARBA00023015"/>
    </source>
</evidence>
<protein>
    <recommendedName>
        <fullName evidence="17">Amine oxidase</fullName>
        <ecNumber evidence="17">1.4.3.-</ecNumber>
    </recommendedName>
</protein>
<feature type="active site" description="Schiff-base intermediate with substrate; via topaquinone" evidence="15">
    <location>
        <position position="755"/>
    </location>
</feature>
<evidence type="ECO:0000259" key="19">
    <source>
        <dbReference type="Pfam" id="PF01179"/>
    </source>
</evidence>
<evidence type="ECO:0000313" key="23">
    <source>
        <dbReference type="Proteomes" id="UP000316270"/>
    </source>
</evidence>
<evidence type="ECO:0000256" key="13">
    <source>
        <dbReference type="ARBA" id="ARBA00023163"/>
    </source>
</evidence>
<evidence type="ECO:0000256" key="17">
    <source>
        <dbReference type="RuleBase" id="RU000672"/>
    </source>
</evidence>
<evidence type="ECO:0000256" key="18">
    <source>
        <dbReference type="SAM" id="MobiDB-lite"/>
    </source>
</evidence>
<comment type="similarity">
    <text evidence="5 17">Belongs to the copper/topaquinone oxidase family.</text>
</comment>
<feature type="compositionally biased region" description="Low complexity" evidence="18">
    <location>
        <begin position="113"/>
        <end position="127"/>
    </location>
</feature>
<feature type="region of interest" description="Disordered" evidence="18">
    <location>
        <begin position="1"/>
        <end position="80"/>
    </location>
</feature>
<feature type="domain" description="Copper amine oxidase catalytic" evidence="19">
    <location>
        <begin position="600"/>
        <end position="1018"/>
    </location>
</feature>
<keyword evidence="13" id="KW-0804">Transcription</keyword>
<feature type="region of interest" description="Disordered" evidence="18">
    <location>
        <begin position="210"/>
        <end position="229"/>
    </location>
</feature>
<dbReference type="Proteomes" id="UP000316270">
    <property type="component" value="Chromosome 5"/>
</dbReference>
<evidence type="ECO:0000256" key="5">
    <source>
        <dbReference type="ARBA" id="ARBA00007983"/>
    </source>
</evidence>
<accession>A0A517L618</accession>
<dbReference type="InterPro" id="IPR049948">
    <property type="entry name" value="Cu_Am_ox_TPQ-bd"/>
</dbReference>
<evidence type="ECO:0000256" key="4">
    <source>
        <dbReference type="ARBA" id="ARBA00006922"/>
    </source>
</evidence>
<name>A0A517L618_9PEZI</name>
<dbReference type="InterPro" id="IPR036460">
    <property type="entry name" value="Cu_amine_oxidase_C_sf"/>
</dbReference>
<feature type="region of interest" description="Disordered" evidence="18">
    <location>
        <begin position="292"/>
        <end position="323"/>
    </location>
</feature>
<keyword evidence="23" id="KW-1185">Reference proteome</keyword>
<comment type="cofactor">
    <cofactor evidence="1">
        <name>Cu cation</name>
        <dbReference type="ChEBI" id="CHEBI:23378"/>
    </cofactor>
</comment>
<keyword evidence="14" id="KW-0539">Nucleus</keyword>
<dbReference type="InterPro" id="IPR015798">
    <property type="entry name" value="Cu_amine_oxidase_C"/>
</dbReference>
<feature type="active site" description="Proton acceptor" evidence="15">
    <location>
        <position position="674"/>
    </location>
</feature>
<dbReference type="OrthoDB" id="3341590at2759"/>
<feature type="compositionally biased region" description="Polar residues" evidence="18">
    <location>
        <begin position="31"/>
        <end position="80"/>
    </location>
</feature>
<dbReference type="InterPro" id="IPR016182">
    <property type="entry name" value="Cu_amine_oxidase_N-reg"/>
</dbReference>
<dbReference type="GO" id="GO:0009308">
    <property type="term" value="P:amine metabolic process"/>
    <property type="evidence" value="ECO:0007669"/>
    <property type="project" value="UniProtKB-UniRule"/>
</dbReference>
<evidence type="ECO:0000256" key="11">
    <source>
        <dbReference type="ARBA" id="ARBA00023008"/>
    </source>
</evidence>
<keyword evidence="9 15" id="KW-0801">TPQ</keyword>
<sequence>MPEGIAPPRTPGEHSPLSPAVNPARGERDASTLNNSQSAPDSQDTRDSNSSGTSGVSQLLSDTSSLSNASYDTSSTSPVSQKATVAQSVAAALPLPTSCLERPVTPQIRRNSESASSVSTSPVSVGSQTLKHGSKRTASGAVKPPSMDSPVVVESRRHTAEATDTGRARSASRAAEISAQLKARLQYAMVKVQHGWETSTLDQLERGDYPQASTPLVPSTPVAGNPHRRRESVYSDTSERFYNSPNMQTSPQPFPKAFEYHQTPIGHGFRYHQTPIGTATNGPSLAPAAPIAPTRPGRRSMSSRAPPNLITNRIPHTTSDSCKKEQVETYKAPKQNIWTDLDDNEFDNLLDFLYSPGGRVLNLTRVGEATAYDNHIAIVEALVPNKTDVLMYLDNGARVPDRYARVTVNQGAQEQAGIYMYMVGPLPANGKTTIQPLTFPYNSGRNFVRNPLPNYEDILAWFADVGKEVADMVEDLLGEVVNPGHLKPAPPLMAVSRPAAFENNTVSAWATVHSPGYRMDSWSLLAQGLYCRFDITGRDAKNWKIHEWFYNGVLYASTDAFRAAWKKGEVQKMPPNRDGKWSEAQPDAQGIPGREKKTPVMIQPDGPRYRMDEKEKFVSWMGWEFYLNTVQSTGVGLWDIKFKGERIIYELGLQEAMAHYAGNDPMSIGMLWLDTLFGMGFNAYELVSGFDCPAYATYLPATFRQGETTVLRNNSICIFEYTADHAIQRHTTPTHVSVSRNSYLVIRTVATVGNYDYTIDYTLYLDGVVEVKVRASGYIFGAYHQLETMRKDFSSGSGKREATSYDYGYQVHDLVASSMHDHGLNFKADFDIAGTANTVYRVGVDPFHHKYPWDDFERSTMRLDHKPIEKETALNWPANSGAMYVILNNDTTNEWGEKRGYRITPGTGLGTPPHLTIKNSSSMANSASWAYSDLHVLRHHDWERKSASEYNTMEPLDPLVDFSRYLDGEDVLQEDLVVYFNLGTHHVAHSGDIPNTLMHTASSGVMFVPHNWGSRDVSRESAQGVLLEMRKPGQGSKVTYFGGKYDGDVAVEVDDLQPDLSKYQAPEMGMRMDLSWNATLAAL</sequence>
<dbReference type="PANTHER" id="PTHR10638:SF20">
    <property type="entry name" value="AMINE OXIDASE"/>
    <property type="match status" value="1"/>
</dbReference>
<dbReference type="SUPFAM" id="SSF49998">
    <property type="entry name" value="Amine oxidase catalytic domain"/>
    <property type="match status" value="1"/>
</dbReference>
<evidence type="ECO:0000256" key="10">
    <source>
        <dbReference type="ARBA" id="ARBA00023002"/>
    </source>
</evidence>
<dbReference type="GO" id="GO:0048038">
    <property type="term" value="F:quinone binding"/>
    <property type="evidence" value="ECO:0007669"/>
    <property type="project" value="InterPro"/>
</dbReference>
<dbReference type="GO" id="GO:0005886">
    <property type="term" value="C:plasma membrane"/>
    <property type="evidence" value="ECO:0007669"/>
    <property type="project" value="TreeGrafter"/>
</dbReference>
<dbReference type="EC" id="1.4.3.-" evidence="17"/>
<keyword evidence="10 17" id="KW-0560">Oxidoreductase</keyword>
<keyword evidence="8 17" id="KW-0479">Metal-binding</keyword>
<dbReference type="GO" id="GO:0005737">
    <property type="term" value="C:cytoplasm"/>
    <property type="evidence" value="ECO:0007669"/>
    <property type="project" value="UniProtKB-SubCell"/>
</dbReference>
<dbReference type="PROSITE" id="PS01164">
    <property type="entry name" value="COPPER_AMINE_OXID_1"/>
    <property type="match status" value="1"/>
</dbReference>
<dbReference type="PANTHER" id="PTHR10638">
    <property type="entry name" value="COPPER AMINE OXIDASE"/>
    <property type="match status" value="1"/>
</dbReference>
<dbReference type="GO" id="GO:0005507">
    <property type="term" value="F:copper ion binding"/>
    <property type="evidence" value="ECO:0007669"/>
    <property type="project" value="InterPro"/>
</dbReference>
<comment type="subcellular location">
    <subcellularLocation>
        <location evidence="3">Cytoplasm</location>
    </subcellularLocation>
    <subcellularLocation>
        <location evidence="2">Nucleus</location>
    </subcellularLocation>
</comment>
<dbReference type="InterPro" id="IPR015800">
    <property type="entry name" value="Cu_amine_oxidase_N2"/>
</dbReference>
<evidence type="ECO:0000259" key="21">
    <source>
        <dbReference type="Pfam" id="PF09248"/>
    </source>
</evidence>
<dbReference type="GO" id="GO:0008131">
    <property type="term" value="F:primary methylamine oxidase activity"/>
    <property type="evidence" value="ECO:0007669"/>
    <property type="project" value="InterPro"/>
</dbReference>
<dbReference type="Gene3D" id="3.10.450.40">
    <property type="match status" value="2"/>
</dbReference>
<evidence type="ECO:0000256" key="15">
    <source>
        <dbReference type="PIRSR" id="PIRSR600269-50"/>
    </source>
</evidence>
<dbReference type="Pfam" id="PF09248">
    <property type="entry name" value="DUF1965"/>
    <property type="match status" value="1"/>
</dbReference>
<feature type="compositionally biased region" description="Polar residues" evidence="18">
    <location>
        <begin position="300"/>
        <end position="320"/>
    </location>
</feature>
<dbReference type="InterPro" id="IPR015328">
    <property type="entry name" value="DUF1965"/>
</dbReference>
<evidence type="ECO:0000256" key="9">
    <source>
        <dbReference type="ARBA" id="ARBA00022772"/>
    </source>
</evidence>
<dbReference type="AlphaFoldDB" id="A0A517L618"/>
<evidence type="ECO:0000256" key="1">
    <source>
        <dbReference type="ARBA" id="ARBA00001935"/>
    </source>
</evidence>
<keyword evidence="12" id="KW-0805">Transcription regulation</keyword>
<comment type="similarity">
    <text evidence="4">Belongs to the WHI5/NRM1 family.</text>
</comment>
<dbReference type="Gene3D" id="2.70.98.20">
    <property type="entry name" value="Copper amine oxidase, catalytic domain"/>
    <property type="match status" value="1"/>
</dbReference>
<organism evidence="22 23">
    <name type="scientific">Venturia effusa</name>
    <dbReference type="NCBI Taxonomy" id="50376"/>
    <lineage>
        <taxon>Eukaryota</taxon>
        <taxon>Fungi</taxon>
        <taxon>Dikarya</taxon>
        <taxon>Ascomycota</taxon>
        <taxon>Pezizomycotina</taxon>
        <taxon>Dothideomycetes</taxon>
        <taxon>Pleosporomycetidae</taxon>
        <taxon>Venturiales</taxon>
        <taxon>Venturiaceae</taxon>
        <taxon>Venturia</taxon>
    </lineage>
</organism>
<gene>
    <name evidence="22" type="ORF">FKW77_008578</name>
</gene>
<comment type="cofactor">
    <cofactor evidence="17">
        <name>Cu cation</name>
        <dbReference type="ChEBI" id="CHEBI:23378"/>
    </cofactor>
    <text evidence="17">Contains 1 topaquinone per subunit.</text>
</comment>
<feature type="region of interest" description="Disordered" evidence="18">
    <location>
        <begin position="108"/>
        <end position="172"/>
    </location>
</feature>
<dbReference type="SUPFAM" id="SSF54416">
    <property type="entry name" value="Amine oxidase N-terminal region"/>
    <property type="match status" value="2"/>
</dbReference>
<evidence type="ECO:0000256" key="7">
    <source>
        <dbReference type="ARBA" id="ARBA00022491"/>
    </source>
</evidence>
<dbReference type="InterPro" id="IPR000269">
    <property type="entry name" value="Cu_amine_oxidase"/>
</dbReference>
<dbReference type="PRINTS" id="PR00766">
    <property type="entry name" value="CUDAOXIDASE"/>
</dbReference>
<evidence type="ECO:0000256" key="8">
    <source>
        <dbReference type="ARBA" id="ARBA00022723"/>
    </source>
</evidence>
<evidence type="ECO:0000256" key="14">
    <source>
        <dbReference type="ARBA" id="ARBA00023242"/>
    </source>
</evidence>
<feature type="domain" description="Copper amine oxidase N2-terminal" evidence="20">
    <location>
        <begin position="369"/>
        <end position="427"/>
    </location>
</feature>
<reference evidence="22 23" key="1">
    <citation type="submission" date="2019-07" db="EMBL/GenBank/DDBJ databases">
        <title>Finished genome of Venturia effusa.</title>
        <authorList>
            <person name="Young C.A."/>
            <person name="Cox M.P."/>
            <person name="Ganley A.R.D."/>
            <person name="David W.J."/>
        </authorList>
    </citation>
    <scope>NUCLEOTIDE SEQUENCE [LARGE SCALE GENOMIC DNA]</scope>
    <source>
        <strain evidence="23">albino</strain>
    </source>
</reference>
<proteinExistence type="inferred from homology"/>
<dbReference type="STRING" id="50376.A0A517L618"/>
<dbReference type="GO" id="GO:0005634">
    <property type="term" value="C:nucleus"/>
    <property type="evidence" value="ECO:0007669"/>
    <property type="project" value="UniProtKB-SubCell"/>
</dbReference>
<evidence type="ECO:0000256" key="2">
    <source>
        <dbReference type="ARBA" id="ARBA00004123"/>
    </source>
</evidence>
<feature type="domain" description="DUF1965" evidence="21">
    <location>
        <begin position="523"/>
        <end position="584"/>
    </location>
</feature>
<evidence type="ECO:0000313" key="22">
    <source>
        <dbReference type="EMBL" id="QDS71054.1"/>
    </source>
</evidence>
<feature type="compositionally biased region" description="Basic and acidic residues" evidence="18">
    <location>
        <begin position="572"/>
        <end position="581"/>
    </location>
</feature>